<reference evidence="2 3" key="1">
    <citation type="submission" date="2022-02" db="EMBL/GenBank/DDBJ databases">
        <title>Halomonas fukangensis sp. nov., a halophilic bacterium isolated from a bulk soil of Kalidium foliatum at Fukang.</title>
        <authorList>
            <person name="Huang Y."/>
        </authorList>
    </citation>
    <scope>NUCLEOTIDE SEQUENCE [LARGE SCALE GENOMIC DNA]</scope>
    <source>
        <strain evidence="2 3">EGI 63088</strain>
    </source>
</reference>
<proteinExistence type="predicted"/>
<feature type="domain" description="Gp5/Type VI secretion system Vgr protein OB-fold" evidence="1">
    <location>
        <begin position="11"/>
        <end position="85"/>
    </location>
</feature>
<dbReference type="SUPFAM" id="SSF69255">
    <property type="entry name" value="gp5 N-terminal domain-like"/>
    <property type="match status" value="1"/>
</dbReference>
<dbReference type="InterPro" id="IPR037026">
    <property type="entry name" value="Vgr_OB-fold_dom_sf"/>
</dbReference>
<dbReference type="Pfam" id="PF04717">
    <property type="entry name" value="Phage_base_V"/>
    <property type="match status" value="1"/>
</dbReference>
<organism evidence="2 3">
    <name type="scientific">Halomonas flagellata</name>
    <dbReference type="NCBI Taxonomy" id="2920385"/>
    <lineage>
        <taxon>Bacteria</taxon>
        <taxon>Pseudomonadati</taxon>
        <taxon>Pseudomonadota</taxon>
        <taxon>Gammaproteobacteria</taxon>
        <taxon>Oceanospirillales</taxon>
        <taxon>Halomonadaceae</taxon>
        <taxon>Halomonas</taxon>
    </lineage>
</organism>
<gene>
    <name evidence="2" type="ORF">MKP05_02110</name>
</gene>
<protein>
    <submittedName>
        <fullName evidence="2">Phage baseplate assembly protein V</fullName>
    </submittedName>
</protein>
<evidence type="ECO:0000259" key="1">
    <source>
        <dbReference type="Pfam" id="PF04717"/>
    </source>
</evidence>
<dbReference type="EMBL" id="JAKVPY010000002">
    <property type="protein sequence ID" value="MCH4561921.1"/>
    <property type="molecule type" value="Genomic_DNA"/>
</dbReference>
<comment type="caution">
    <text evidence="2">The sequence shown here is derived from an EMBL/GenBank/DDBJ whole genome shotgun (WGS) entry which is preliminary data.</text>
</comment>
<dbReference type="InterPro" id="IPR006531">
    <property type="entry name" value="Gp5/Vgr_OB"/>
</dbReference>
<name>A0ABS9RQ08_9GAMM</name>
<dbReference type="Gene3D" id="2.40.50.230">
    <property type="entry name" value="Gp5 N-terminal domain"/>
    <property type="match status" value="1"/>
</dbReference>
<evidence type="ECO:0000313" key="3">
    <source>
        <dbReference type="Proteomes" id="UP001202117"/>
    </source>
</evidence>
<accession>A0ABS9RQ08</accession>
<evidence type="ECO:0000313" key="2">
    <source>
        <dbReference type="EMBL" id="MCH4561921.1"/>
    </source>
</evidence>
<sequence length="165" mass="17561">MTNGVRHDGLYRGEVANNVDPERRGRVQIKVPSVFGDNTLTWALPCVPYAGPGVGFFLIPPVGARLWIMFERGDPEYPVWMGCFWDSAGDVPASPQIAEMKVLKTDTATVTIMDGPGPASVTVETQSGLKIEMNAQGIEISTGQGATVTLQGPKTAINGSALEVT</sequence>
<dbReference type="RefSeq" id="WP_240566816.1">
    <property type="nucleotide sequence ID" value="NZ_JAKVPY010000002.1"/>
</dbReference>
<dbReference type="Proteomes" id="UP001202117">
    <property type="component" value="Unassembled WGS sequence"/>
</dbReference>
<keyword evidence="3" id="KW-1185">Reference proteome</keyword>